<comment type="caution">
    <text evidence="2">The sequence shown here is derived from an EMBL/GenBank/DDBJ whole genome shotgun (WGS) entry which is preliminary data.</text>
</comment>
<protein>
    <submittedName>
        <fullName evidence="2">Uncharacterized protein</fullName>
    </submittedName>
</protein>
<feature type="transmembrane region" description="Helical" evidence="1">
    <location>
        <begin position="9"/>
        <end position="26"/>
    </location>
</feature>
<keyword evidence="1" id="KW-0472">Membrane</keyword>
<organism evidence="2 3">
    <name type="scientific">Aquibacillus salsiterrae</name>
    <dbReference type="NCBI Taxonomy" id="2950439"/>
    <lineage>
        <taxon>Bacteria</taxon>
        <taxon>Bacillati</taxon>
        <taxon>Bacillota</taxon>
        <taxon>Bacilli</taxon>
        <taxon>Bacillales</taxon>
        <taxon>Bacillaceae</taxon>
        <taxon>Aquibacillus</taxon>
    </lineage>
</organism>
<dbReference type="RefSeq" id="WP_272445308.1">
    <property type="nucleotide sequence ID" value="NZ_JAMQKC010000003.1"/>
</dbReference>
<accession>A0A9X3WD85</accession>
<reference evidence="2" key="1">
    <citation type="submission" date="2022-06" db="EMBL/GenBank/DDBJ databases">
        <title>Aquibacillus sp. a new bacterium isolated from soil saline samples.</title>
        <authorList>
            <person name="Galisteo C."/>
            <person name="De La Haba R."/>
            <person name="Sanchez-Porro C."/>
            <person name="Ventosa A."/>
        </authorList>
    </citation>
    <scope>NUCLEOTIDE SEQUENCE</scope>
    <source>
        <strain evidence="2">3ASR75-54</strain>
    </source>
</reference>
<dbReference type="AlphaFoldDB" id="A0A9X3WD85"/>
<keyword evidence="3" id="KW-1185">Reference proteome</keyword>
<evidence type="ECO:0000256" key="1">
    <source>
        <dbReference type="SAM" id="Phobius"/>
    </source>
</evidence>
<dbReference type="Proteomes" id="UP001145069">
    <property type="component" value="Unassembled WGS sequence"/>
</dbReference>
<evidence type="ECO:0000313" key="3">
    <source>
        <dbReference type="Proteomes" id="UP001145069"/>
    </source>
</evidence>
<dbReference type="Pfam" id="PF26325">
    <property type="entry name" value="YhjD"/>
    <property type="match status" value="1"/>
</dbReference>
<proteinExistence type="predicted"/>
<keyword evidence="1" id="KW-0812">Transmembrane</keyword>
<dbReference type="EMBL" id="JAMQKC010000003">
    <property type="protein sequence ID" value="MDC3416301.1"/>
    <property type="molecule type" value="Genomic_DNA"/>
</dbReference>
<evidence type="ECO:0000313" key="2">
    <source>
        <dbReference type="EMBL" id="MDC3416301.1"/>
    </source>
</evidence>
<sequence length="129" mass="15420">MDEEIKKTVYAYIILPFVLTIFQRYLEIFREGKYKAKGPYLDKIETIISCIQDDLNAVKKQLYSNYHLKVRNLGKRNGQIRFDWQSQTDSGDLRFDPEELRALTEDMMALYLYGFLTRPPVQKERIWDV</sequence>
<keyword evidence="1" id="KW-1133">Transmembrane helix</keyword>
<dbReference type="InterPro" id="IPR058600">
    <property type="entry name" value="YhjD-like"/>
</dbReference>
<gene>
    <name evidence="2" type="ORF">NC799_05175</name>
</gene>
<name>A0A9X3WD85_9BACI</name>